<dbReference type="InterPro" id="IPR005821">
    <property type="entry name" value="Ion_trans_dom"/>
</dbReference>
<feature type="transmembrane region" description="Helical" evidence="10">
    <location>
        <begin position="305"/>
        <end position="325"/>
    </location>
</feature>
<reference evidence="12" key="3">
    <citation type="submission" date="2025-08" db="UniProtKB">
        <authorList>
            <consortium name="Ensembl"/>
        </authorList>
    </citation>
    <scope>IDENTIFICATION</scope>
</reference>
<dbReference type="GO" id="GO:0005886">
    <property type="term" value="C:plasma membrane"/>
    <property type="evidence" value="ECO:0000318"/>
    <property type="project" value="GO_Central"/>
</dbReference>
<dbReference type="Gene3D" id="1.25.40.20">
    <property type="entry name" value="Ankyrin repeat-containing domain"/>
    <property type="match status" value="1"/>
</dbReference>
<dbReference type="FunFam" id="1.25.40.20:FF:000764">
    <property type="entry name" value="Uncharacterized protein"/>
    <property type="match status" value="1"/>
</dbReference>
<dbReference type="InterPro" id="IPR036770">
    <property type="entry name" value="Ankyrin_rpt-contain_sf"/>
</dbReference>
<sequence length="657" mass="76229">REFKKDCVDQNERSALRTAVENKNIPMCEFLVNNKENQVAYGDCLFHAIKIGFLPTVEVLLENHRSVNAIIKGDNPYFTSGTTPMLLAASLNQYEIIKILFKSGHSEIIFNYFVKLLRCAHGIKEHVNASLYSRKGIWAAKIENKFYISMTNTDPVEYCIDHIKDLRTQANVEYEYADFYKQLERKTEDYMCSLLDQIRSSQELGDLFMYNYDFAGADKCNFRKLGCRMELLDDANAHRLVKVVTHHYSQLALAYMRYKNTPFLKDSSTIRNYTLRTLLGIIFPILSLIYTVAPNTRFGRLIASPVVSFDCHMASDVAFVILVFINSIHKDIDRNYLDQASHSDFIYRMSTRSSPTVIEWLAVFWIAGKWVQEFEECYHRGMKGYLRDRWNHTDLLALCLLSVAVVFRCRFIGLLRKICLDYSRAESYVPLYLGNGTTTHLGPFEPRMIADGFLAWAYVFVFLRLLSLTRANRRLGPLQVTLSRMMGDVLRFMIIFCLVVFSFALGLSELYWVYGTPKSTIIFGGMWSTTKSLFWSLFGHIDITQLSLSNKHGFTETMGRFLLAVYHAIAIIVILNMLIAMMSKSYEITSENEEREWKFHRTAMWIRFIRREAIRPPPMNLIPHPHVVCKVMLRFLQLILRRRSLPQHHPKNGFGCS</sequence>
<dbReference type="SUPFAM" id="SSF48403">
    <property type="entry name" value="Ankyrin repeat"/>
    <property type="match status" value="1"/>
</dbReference>
<evidence type="ECO:0000256" key="6">
    <source>
        <dbReference type="ARBA" id="ARBA00023136"/>
    </source>
</evidence>
<dbReference type="AlphaFoldDB" id="H2XRS2"/>
<evidence type="ECO:0000256" key="5">
    <source>
        <dbReference type="ARBA" id="ARBA00023065"/>
    </source>
</evidence>
<dbReference type="Proteomes" id="UP000008144">
    <property type="component" value="Chromosome 10"/>
</dbReference>
<evidence type="ECO:0000256" key="4">
    <source>
        <dbReference type="ARBA" id="ARBA00022989"/>
    </source>
</evidence>
<keyword evidence="4 10" id="KW-1133">Transmembrane helix</keyword>
<reference evidence="12" key="2">
    <citation type="journal article" date="2008" name="Genome Biol.">
        <title>Improved genome assembly and evidence-based global gene model set for the chordate Ciona intestinalis: new insight into intron and operon populations.</title>
        <authorList>
            <person name="Satou Y."/>
            <person name="Mineta K."/>
            <person name="Ogasawara M."/>
            <person name="Sasakura Y."/>
            <person name="Shoguchi E."/>
            <person name="Ueno K."/>
            <person name="Yamada L."/>
            <person name="Matsumoto J."/>
            <person name="Wasserscheid J."/>
            <person name="Dewar K."/>
            <person name="Wiley G.B."/>
            <person name="Macmil S.L."/>
            <person name="Roe B.A."/>
            <person name="Zeller R.W."/>
            <person name="Hastings K.E."/>
            <person name="Lemaire P."/>
            <person name="Lindquist E."/>
            <person name="Endo T."/>
            <person name="Hotta K."/>
            <person name="Inaba K."/>
        </authorList>
    </citation>
    <scope>NUCLEOTIDE SEQUENCE [LARGE SCALE GENOMIC DNA]</scope>
    <source>
        <strain evidence="12">wild type</strain>
    </source>
</reference>
<keyword evidence="2" id="KW-0813">Transport</keyword>
<evidence type="ECO:0000256" key="3">
    <source>
        <dbReference type="ARBA" id="ARBA00022692"/>
    </source>
</evidence>
<keyword evidence="6 10" id="KW-0472">Membrane</keyword>
<evidence type="ECO:0000313" key="13">
    <source>
        <dbReference type="Proteomes" id="UP000008144"/>
    </source>
</evidence>
<dbReference type="EMBL" id="EAAA01000447">
    <property type="status" value="NOT_ANNOTATED_CDS"/>
    <property type="molecule type" value="Genomic_DNA"/>
</dbReference>
<dbReference type="Pfam" id="PF00520">
    <property type="entry name" value="Ion_trans"/>
    <property type="match status" value="1"/>
</dbReference>
<dbReference type="GO" id="GO:0015279">
    <property type="term" value="F:store-operated calcium channel activity"/>
    <property type="evidence" value="ECO:0000318"/>
    <property type="project" value="GO_Central"/>
</dbReference>
<accession>H2XRS2</accession>
<keyword evidence="3 10" id="KW-0812">Transmembrane</keyword>
<feature type="transmembrane region" description="Helical" evidence="10">
    <location>
        <begin position="489"/>
        <end position="514"/>
    </location>
</feature>
<comment type="subcellular location">
    <subcellularLocation>
        <location evidence="1">Membrane</location>
        <topology evidence="1">Multi-pass membrane protein</topology>
    </subcellularLocation>
</comment>
<dbReference type="SMART" id="SM00248">
    <property type="entry name" value="ANK"/>
    <property type="match status" value="3"/>
</dbReference>
<dbReference type="GO" id="GO:0034703">
    <property type="term" value="C:cation channel complex"/>
    <property type="evidence" value="ECO:0000318"/>
    <property type="project" value="GO_Central"/>
</dbReference>
<evidence type="ECO:0000256" key="8">
    <source>
        <dbReference type="ARBA" id="ARBA00036634"/>
    </source>
</evidence>
<feature type="transmembrane region" description="Helical" evidence="10">
    <location>
        <begin position="561"/>
        <end position="582"/>
    </location>
</feature>
<evidence type="ECO:0000313" key="12">
    <source>
        <dbReference type="Ensembl" id="ENSCINP00000032356.1"/>
    </source>
</evidence>
<dbReference type="GO" id="GO:0070679">
    <property type="term" value="F:inositol 1,4,5 trisphosphate binding"/>
    <property type="evidence" value="ECO:0000318"/>
    <property type="project" value="GO_Central"/>
</dbReference>
<evidence type="ECO:0000256" key="9">
    <source>
        <dbReference type="PROSITE-ProRule" id="PRU00023"/>
    </source>
</evidence>
<proteinExistence type="predicted"/>
<dbReference type="PANTHER" id="PTHR10117">
    <property type="entry name" value="TRANSIENT RECEPTOR POTENTIAL CHANNEL"/>
    <property type="match status" value="1"/>
</dbReference>
<dbReference type="InParanoid" id="H2XRS2"/>
<feature type="transmembrane region" description="Helical" evidence="10">
    <location>
        <begin position="273"/>
        <end position="293"/>
    </location>
</feature>
<evidence type="ECO:0000256" key="7">
    <source>
        <dbReference type="ARBA" id="ARBA00023303"/>
    </source>
</evidence>
<dbReference type="GO" id="GO:0070588">
    <property type="term" value="P:calcium ion transmembrane transport"/>
    <property type="evidence" value="ECO:0000318"/>
    <property type="project" value="GO_Central"/>
</dbReference>
<name>H2XRS2_CIOIN</name>
<dbReference type="PRINTS" id="PR01097">
    <property type="entry name" value="TRNSRECEPTRP"/>
</dbReference>
<feature type="transmembrane region" description="Helical" evidence="10">
    <location>
        <begin position="395"/>
        <end position="415"/>
    </location>
</feature>
<comment type="catalytic activity">
    <reaction evidence="8">
        <text>Ca(2+)(in) = Ca(2+)(out)</text>
        <dbReference type="Rhea" id="RHEA:29671"/>
        <dbReference type="ChEBI" id="CHEBI:29108"/>
    </reaction>
</comment>
<dbReference type="GO" id="GO:0051480">
    <property type="term" value="P:regulation of cytosolic calcium ion concentration"/>
    <property type="evidence" value="ECO:0000318"/>
    <property type="project" value="GO_Central"/>
</dbReference>
<dbReference type="PROSITE" id="PS50088">
    <property type="entry name" value="ANK_REPEAT"/>
    <property type="match status" value="1"/>
</dbReference>
<evidence type="ECO:0000256" key="2">
    <source>
        <dbReference type="ARBA" id="ARBA00022448"/>
    </source>
</evidence>
<feature type="repeat" description="ANK" evidence="9">
    <location>
        <begin position="80"/>
        <end position="104"/>
    </location>
</feature>
<dbReference type="GeneTree" id="ENSGT01060000248594"/>
<dbReference type="InterPro" id="IPR002153">
    <property type="entry name" value="TRPC_channel"/>
</dbReference>
<evidence type="ECO:0000259" key="11">
    <source>
        <dbReference type="Pfam" id="PF00520"/>
    </source>
</evidence>
<keyword evidence="9" id="KW-0040">ANK repeat</keyword>
<keyword evidence="7" id="KW-0407">Ion channel</keyword>
<feature type="transmembrane region" description="Helical" evidence="10">
    <location>
        <begin position="448"/>
        <end position="468"/>
    </location>
</feature>
<keyword evidence="13" id="KW-1185">Reference proteome</keyword>
<reference evidence="13" key="1">
    <citation type="journal article" date="2002" name="Science">
        <title>The draft genome of Ciona intestinalis: insights into chordate and vertebrate origins.</title>
        <authorList>
            <person name="Dehal P."/>
            <person name="Satou Y."/>
            <person name="Campbell R.K."/>
            <person name="Chapman J."/>
            <person name="Degnan B."/>
            <person name="De Tomaso A."/>
            <person name="Davidson B."/>
            <person name="Di Gregorio A."/>
            <person name="Gelpke M."/>
            <person name="Goodstein D.M."/>
            <person name="Harafuji N."/>
            <person name="Hastings K.E."/>
            <person name="Ho I."/>
            <person name="Hotta K."/>
            <person name="Huang W."/>
            <person name="Kawashima T."/>
            <person name="Lemaire P."/>
            <person name="Martinez D."/>
            <person name="Meinertzhagen I.A."/>
            <person name="Necula S."/>
            <person name="Nonaka M."/>
            <person name="Putnam N."/>
            <person name="Rash S."/>
            <person name="Saiga H."/>
            <person name="Satake M."/>
            <person name="Terry A."/>
            <person name="Yamada L."/>
            <person name="Wang H.G."/>
            <person name="Awazu S."/>
            <person name="Azumi K."/>
            <person name="Boore J."/>
            <person name="Branno M."/>
            <person name="Chin-Bow S."/>
            <person name="DeSantis R."/>
            <person name="Doyle S."/>
            <person name="Francino P."/>
            <person name="Keys D.N."/>
            <person name="Haga S."/>
            <person name="Hayashi H."/>
            <person name="Hino K."/>
            <person name="Imai K.S."/>
            <person name="Inaba K."/>
            <person name="Kano S."/>
            <person name="Kobayashi K."/>
            <person name="Kobayashi M."/>
            <person name="Lee B.I."/>
            <person name="Makabe K.W."/>
            <person name="Manohar C."/>
            <person name="Matassi G."/>
            <person name="Medina M."/>
            <person name="Mochizuki Y."/>
            <person name="Mount S."/>
            <person name="Morishita T."/>
            <person name="Miura S."/>
            <person name="Nakayama A."/>
            <person name="Nishizaka S."/>
            <person name="Nomoto H."/>
            <person name="Ohta F."/>
            <person name="Oishi K."/>
            <person name="Rigoutsos I."/>
            <person name="Sano M."/>
            <person name="Sasaki A."/>
            <person name="Sasakura Y."/>
            <person name="Shoguchi E."/>
            <person name="Shin-i T."/>
            <person name="Spagnuolo A."/>
            <person name="Stainier D."/>
            <person name="Suzuki M.M."/>
            <person name="Tassy O."/>
            <person name="Takatori N."/>
            <person name="Tokuoka M."/>
            <person name="Yagi K."/>
            <person name="Yoshizaki F."/>
            <person name="Wada S."/>
            <person name="Zhang C."/>
            <person name="Hyatt P.D."/>
            <person name="Larimer F."/>
            <person name="Detter C."/>
            <person name="Doggett N."/>
            <person name="Glavina T."/>
            <person name="Hawkins T."/>
            <person name="Richardson P."/>
            <person name="Lucas S."/>
            <person name="Kohara Y."/>
            <person name="Levine M."/>
            <person name="Satoh N."/>
            <person name="Rokhsar D.S."/>
        </authorList>
    </citation>
    <scope>NUCLEOTIDE SEQUENCE [LARGE SCALE GENOMIC DNA]</scope>
</reference>
<dbReference type="InterPro" id="IPR002110">
    <property type="entry name" value="Ankyrin_rpt"/>
</dbReference>
<evidence type="ECO:0000256" key="10">
    <source>
        <dbReference type="SAM" id="Phobius"/>
    </source>
</evidence>
<dbReference type="PANTHER" id="PTHR10117:SF54">
    <property type="entry name" value="TRANSIENT RECEPTOR POTENTIAL-GAMMA PROTEIN"/>
    <property type="match status" value="1"/>
</dbReference>
<dbReference type="Pfam" id="PF12796">
    <property type="entry name" value="Ank_2"/>
    <property type="match status" value="1"/>
</dbReference>
<feature type="domain" description="Ion transport" evidence="11">
    <location>
        <begin position="316"/>
        <end position="591"/>
    </location>
</feature>
<dbReference type="Ensembl" id="ENSCINT00000031593.1">
    <property type="protein sequence ID" value="ENSCINP00000032356.1"/>
    <property type="gene ID" value="ENSCING00000003874.3"/>
</dbReference>
<organism evidence="12 13">
    <name type="scientific">Ciona intestinalis</name>
    <name type="common">Transparent sea squirt</name>
    <name type="synonym">Ascidia intestinalis</name>
    <dbReference type="NCBI Taxonomy" id="7719"/>
    <lineage>
        <taxon>Eukaryota</taxon>
        <taxon>Metazoa</taxon>
        <taxon>Chordata</taxon>
        <taxon>Tunicata</taxon>
        <taxon>Ascidiacea</taxon>
        <taxon>Phlebobranchia</taxon>
        <taxon>Cionidae</taxon>
        <taxon>Ciona</taxon>
    </lineage>
</organism>
<protein>
    <recommendedName>
        <fullName evidence="11">Ion transport domain-containing protein</fullName>
    </recommendedName>
</protein>
<dbReference type="STRING" id="7719.ENSCINP00000032356"/>
<reference evidence="12" key="4">
    <citation type="submission" date="2025-09" db="UniProtKB">
        <authorList>
            <consortium name="Ensembl"/>
        </authorList>
    </citation>
    <scope>IDENTIFICATION</scope>
</reference>
<evidence type="ECO:0000256" key="1">
    <source>
        <dbReference type="ARBA" id="ARBA00004141"/>
    </source>
</evidence>
<keyword evidence="5" id="KW-0406">Ion transport</keyword>
<dbReference type="PROSITE" id="PS50297">
    <property type="entry name" value="ANK_REP_REGION"/>
    <property type="match status" value="1"/>
</dbReference>
<dbReference type="OMA" id="CKEIWED"/>